<dbReference type="NCBIfam" id="TIGR03361">
    <property type="entry name" value="VI_Rhs_Vgr"/>
    <property type="match status" value="1"/>
</dbReference>
<dbReference type="NCBIfam" id="TIGR01646">
    <property type="entry name" value="vgr_GE"/>
    <property type="match status" value="1"/>
</dbReference>
<evidence type="ECO:0000313" key="6">
    <source>
        <dbReference type="EMBL" id="WMW08054.1"/>
    </source>
</evidence>
<dbReference type="InterPro" id="IPR054030">
    <property type="entry name" value="Gp5_Vgr_C"/>
</dbReference>
<dbReference type="Proteomes" id="UP001183127">
    <property type="component" value="Chromosome"/>
</dbReference>
<dbReference type="Pfam" id="PF05954">
    <property type="entry name" value="Phage_GPD"/>
    <property type="match status" value="1"/>
</dbReference>
<evidence type="ECO:0000256" key="2">
    <source>
        <dbReference type="ARBA" id="ARBA00005558"/>
    </source>
</evidence>
<dbReference type="InterPro" id="IPR050708">
    <property type="entry name" value="T6SS_VgrG/RHS"/>
</dbReference>
<dbReference type="Gene3D" id="4.10.220.110">
    <property type="match status" value="1"/>
</dbReference>
<evidence type="ECO:0000259" key="5">
    <source>
        <dbReference type="Pfam" id="PF22178"/>
    </source>
</evidence>
<dbReference type="Pfam" id="PF04717">
    <property type="entry name" value="Phage_base_V"/>
    <property type="match status" value="1"/>
</dbReference>
<evidence type="ECO:0000259" key="4">
    <source>
        <dbReference type="Pfam" id="PF04717"/>
    </source>
</evidence>
<protein>
    <submittedName>
        <fullName evidence="6">Type VI secretion system tip protein VgrG</fullName>
    </submittedName>
</protein>
<dbReference type="InterPro" id="IPR006533">
    <property type="entry name" value="T6SS_Vgr_RhsGE"/>
</dbReference>
<reference evidence="6 7" key="1">
    <citation type="submission" date="2023-08" db="EMBL/GenBank/DDBJ databases">
        <title>Complete Genome Sequence of Pseudomonas entomophila TVIN A01.</title>
        <authorList>
            <person name="Shelke T."/>
            <person name="Mahar N.S."/>
            <person name="Gupta I."/>
            <person name="Gupta V."/>
        </authorList>
    </citation>
    <scope>NUCLEOTIDE SEQUENCE [LARGE SCALE GENOMIC DNA]</scope>
    <source>
        <strain evidence="6 7">TVIN-A01</strain>
    </source>
</reference>
<dbReference type="EMBL" id="CP132921">
    <property type="protein sequence ID" value="WMW08054.1"/>
    <property type="molecule type" value="Genomic_DNA"/>
</dbReference>
<dbReference type="InterPro" id="IPR037026">
    <property type="entry name" value="Vgr_OB-fold_dom_sf"/>
</dbReference>
<gene>
    <name evidence="6" type="ORF">RAH46_12145</name>
</gene>
<dbReference type="Pfam" id="PF22178">
    <property type="entry name" value="Gp5_trimer_C"/>
    <property type="match status" value="1"/>
</dbReference>
<sequence length="685" mass="75516">MFDSLPPDRLRFHVPAVQPELQVLKFSGDEYISRLYRFELELVSENARLPLERMLNQPAFLAFDGLDCGIHGVISRFRQGVIGDRLTHYHARLEPRLARLGLRTNYRVFQQRTVAQIIGQVLEEHGLLGDSYRFLLEEPYPPREYCVQYGESDLAFIERLCQEDGIHYHFQHSRQGHGVVFADHQSHFPRLGRALGFHPPTGLQADTQVVSQFGVSVRTAVNQVELRDHDFRKAALPLAYPSSTGEAQVLPLEHYAYPGSLRQTLDQQRGASLSKRALQRCRFNHCLAEGASDAAFLRSGHLLQLNDHPREAWNDLWLLTHVHHEGQQPQVLEEHAAADAQTRYSNTFNAIPWDVLFRPPLARPRPQVPGGQVAKVTGPPGEEVYCDALGRVKVQFHWDREGRGDAHTSCWLRVLSSWSGDRYGAVTLPRVGMAVVVSFLDNDPDQPVVSGCLPDSLHPPPYALPENRSRTVLRSRSLGGGGGYNELAMEDRAGQELLYLRAQRDYERQVGNDSHEAIGGRREVRVKGPSRVTLEAEEQRTVGGHRQVLVRASDHLVVEEGSQTRVGTVLVQHAGRQVQVSADGEVVVEGGASITLKVGGQHLVINGAGIFCSSPIQIGGAPAASQAVAPLPPELAGSQGPAALPKVVAPVMLALVAASKQADQDYCPLCEACANGRCLPLGGTR</sequence>
<accession>A0ABY9QXD8</accession>
<dbReference type="SUPFAM" id="SSF69279">
    <property type="entry name" value="Phage tail proteins"/>
    <property type="match status" value="2"/>
</dbReference>
<organism evidence="6 7">
    <name type="scientific">Pseudomonas entomophila</name>
    <dbReference type="NCBI Taxonomy" id="312306"/>
    <lineage>
        <taxon>Bacteria</taxon>
        <taxon>Pseudomonadati</taxon>
        <taxon>Pseudomonadota</taxon>
        <taxon>Gammaproteobacteria</taxon>
        <taxon>Pseudomonadales</taxon>
        <taxon>Pseudomonadaceae</taxon>
        <taxon>Pseudomonas</taxon>
    </lineage>
</organism>
<dbReference type="SUPFAM" id="SSF69349">
    <property type="entry name" value="Phage fibre proteins"/>
    <property type="match status" value="1"/>
</dbReference>
<dbReference type="SUPFAM" id="SSF69255">
    <property type="entry name" value="gp5 N-terminal domain-like"/>
    <property type="match status" value="1"/>
</dbReference>
<comment type="subcellular location">
    <subcellularLocation>
        <location evidence="1">Secreted</location>
    </subcellularLocation>
</comment>
<feature type="domain" description="Gp5/Type VI secretion system Vgr C-terminal trimerisation" evidence="5">
    <location>
        <begin position="472"/>
        <end position="577"/>
    </location>
</feature>
<dbReference type="Gene3D" id="2.40.50.230">
    <property type="entry name" value="Gp5 N-terminal domain"/>
    <property type="match status" value="1"/>
</dbReference>
<evidence type="ECO:0000313" key="7">
    <source>
        <dbReference type="Proteomes" id="UP001183127"/>
    </source>
</evidence>
<name>A0ABY9QXD8_9PSED</name>
<dbReference type="InterPro" id="IPR006531">
    <property type="entry name" value="Gp5/Vgr_OB"/>
</dbReference>
<comment type="similarity">
    <text evidence="2">Belongs to the VgrG protein family.</text>
</comment>
<evidence type="ECO:0000256" key="1">
    <source>
        <dbReference type="ARBA" id="ARBA00004613"/>
    </source>
</evidence>
<feature type="domain" description="Gp5/Type VI secretion system Vgr protein OB-fold" evidence="4">
    <location>
        <begin position="387"/>
        <end position="453"/>
    </location>
</feature>
<proteinExistence type="inferred from homology"/>
<keyword evidence="7" id="KW-1185">Reference proteome</keyword>
<evidence type="ECO:0000256" key="3">
    <source>
        <dbReference type="ARBA" id="ARBA00022525"/>
    </source>
</evidence>
<dbReference type="PANTHER" id="PTHR32305:SF15">
    <property type="entry name" value="PROTEIN RHSA-RELATED"/>
    <property type="match status" value="1"/>
</dbReference>
<dbReference type="Gene3D" id="2.30.110.50">
    <property type="match status" value="1"/>
</dbReference>
<dbReference type="GeneID" id="32806513"/>
<dbReference type="PANTHER" id="PTHR32305">
    <property type="match status" value="1"/>
</dbReference>
<dbReference type="RefSeq" id="WP_011534569.1">
    <property type="nucleotide sequence ID" value="NZ_CP132921.1"/>
</dbReference>
<keyword evidence="3" id="KW-0964">Secreted</keyword>
<dbReference type="Gene3D" id="3.55.50.10">
    <property type="entry name" value="Baseplate protein-like domains"/>
    <property type="match status" value="1"/>
</dbReference>
<dbReference type="InterPro" id="IPR017847">
    <property type="entry name" value="T6SS_RhsGE_Vgr_subset"/>
</dbReference>